<evidence type="ECO:0000256" key="2">
    <source>
        <dbReference type="ARBA" id="ARBA00022679"/>
    </source>
</evidence>
<organism evidence="4 5">
    <name type="scientific">Ilex paraguariensis</name>
    <name type="common">yerba mate</name>
    <dbReference type="NCBI Taxonomy" id="185542"/>
    <lineage>
        <taxon>Eukaryota</taxon>
        <taxon>Viridiplantae</taxon>
        <taxon>Streptophyta</taxon>
        <taxon>Embryophyta</taxon>
        <taxon>Tracheophyta</taxon>
        <taxon>Spermatophyta</taxon>
        <taxon>Magnoliopsida</taxon>
        <taxon>eudicotyledons</taxon>
        <taxon>Gunneridae</taxon>
        <taxon>Pentapetalae</taxon>
        <taxon>asterids</taxon>
        <taxon>campanulids</taxon>
        <taxon>Aquifoliales</taxon>
        <taxon>Aquifoliaceae</taxon>
        <taxon>Ilex</taxon>
    </lineage>
</organism>
<dbReference type="FunFam" id="3.30.559.10:FF:000008">
    <property type="entry name" value="Tryptamine hydroxycinnamoyl transferase"/>
    <property type="match status" value="1"/>
</dbReference>
<proteinExistence type="inferred from homology"/>
<accession>A0ABC8URC5</accession>
<dbReference type="InterPro" id="IPR023213">
    <property type="entry name" value="CAT-like_dom_sf"/>
</dbReference>
<name>A0ABC8URC5_9AQUA</name>
<dbReference type="EMBL" id="CAUOFW020008669">
    <property type="protein sequence ID" value="CAK9183522.1"/>
    <property type="molecule type" value="Genomic_DNA"/>
</dbReference>
<evidence type="ECO:0008006" key="6">
    <source>
        <dbReference type="Google" id="ProtNLM"/>
    </source>
</evidence>
<reference evidence="4 5" key="1">
    <citation type="submission" date="2024-02" db="EMBL/GenBank/DDBJ databases">
        <authorList>
            <person name="Vignale AGUSTIN F."/>
            <person name="Sosa J E."/>
            <person name="Modenutti C."/>
        </authorList>
    </citation>
    <scope>NUCLEOTIDE SEQUENCE [LARGE SCALE GENOMIC DNA]</scope>
</reference>
<gene>
    <name evidence="4" type="ORF">ILEXP_LOCUS53791</name>
</gene>
<dbReference type="InterPro" id="IPR050317">
    <property type="entry name" value="Plant_Fungal_Acyltransferase"/>
</dbReference>
<dbReference type="Proteomes" id="UP001642360">
    <property type="component" value="Unassembled WGS sequence"/>
</dbReference>
<dbReference type="AlphaFoldDB" id="A0ABC8URC5"/>
<dbReference type="GO" id="GO:0050266">
    <property type="term" value="F:rosmarinate synthase activity"/>
    <property type="evidence" value="ECO:0007669"/>
    <property type="project" value="UniProtKB-ARBA"/>
</dbReference>
<evidence type="ECO:0000256" key="3">
    <source>
        <dbReference type="ARBA" id="ARBA00023315"/>
    </source>
</evidence>
<keyword evidence="5" id="KW-1185">Reference proteome</keyword>
<evidence type="ECO:0000313" key="5">
    <source>
        <dbReference type="Proteomes" id="UP001642360"/>
    </source>
</evidence>
<comment type="similarity">
    <text evidence="1">Belongs to the plant acyltransferase family.</text>
</comment>
<dbReference type="Pfam" id="PF02458">
    <property type="entry name" value="Transferase"/>
    <property type="match status" value="1"/>
</dbReference>
<dbReference type="FunFam" id="3.30.559.10:FF:000015">
    <property type="entry name" value="Spermidine hydroxycinnamoyl transferase"/>
    <property type="match status" value="1"/>
</dbReference>
<evidence type="ECO:0000313" key="4">
    <source>
        <dbReference type="EMBL" id="CAK9183522.1"/>
    </source>
</evidence>
<dbReference type="PANTHER" id="PTHR31642:SF310">
    <property type="entry name" value="FATTY ALCOHOL:CAFFEOYL-COA ACYLTRANSFERASE"/>
    <property type="match status" value="1"/>
</dbReference>
<sequence length="434" mass="48315">MENTNEMGSEVLTVKRGNPTLVTPAEETPKGLYFLSNLDQNFTTIIRTIYCYRSMERGNEQSAEVIKDALSKVLVPYYPLAGRLSTCTDGKLTVDCNGEGVVFVEAEANCTIEVIGDNRMPDPLVHGKLFYDIPSAKGLLEVPPIMAQVTKFKCGGFVLGTCVNHCLLDGISAMQFLNSWGETARGLSIKVLPHLDRTILKARKPPKIEFPHHEFDEIKDISNTNDLDNEEIIHKSFIFSPEKLNQIKIKAMENGVLGKFTTFEGLAAFIWRARCKALKLRPDQQVRLLFPVDVRPRLNPPIPEGYVGNGIVKAYSLSTAAEIMEKPLSYVVGLIQEAVNMITDGYIRSGIDYFEVKRAKAPSLTATLVIVAWYKLQFHTTDFGWGEPLTTGVASFHANELICLQPYGKDMKSINVLVGLPTSAMKIFEELITF</sequence>
<dbReference type="PANTHER" id="PTHR31642">
    <property type="entry name" value="TRICHOTHECENE 3-O-ACETYLTRANSFERASE"/>
    <property type="match status" value="1"/>
</dbReference>
<evidence type="ECO:0000256" key="1">
    <source>
        <dbReference type="ARBA" id="ARBA00009861"/>
    </source>
</evidence>
<dbReference type="Gene3D" id="3.30.559.10">
    <property type="entry name" value="Chloramphenicol acetyltransferase-like domain"/>
    <property type="match status" value="2"/>
</dbReference>
<comment type="caution">
    <text evidence="4">The sequence shown here is derived from an EMBL/GenBank/DDBJ whole genome shotgun (WGS) entry which is preliminary data.</text>
</comment>
<protein>
    <recommendedName>
        <fullName evidence="6">Omega-hydroxypalmitate O-feruloyl transferase</fullName>
    </recommendedName>
</protein>
<keyword evidence="3" id="KW-0012">Acyltransferase</keyword>
<keyword evidence="2" id="KW-0808">Transferase</keyword>